<dbReference type="EMBL" id="SDMP01000008">
    <property type="protein sequence ID" value="RYR41113.1"/>
    <property type="molecule type" value="Genomic_DNA"/>
</dbReference>
<dbReference type="Proteomes" id="UP000289738">
    <property type="component" value="Chromosome A08"/>
</dbReference>
<comment type="caution">
    <text evidence="9">The sequence shown here is derived from an EMBL/GenBank/DDBJ whole genome shotgun (WGS) entry which is preliminary data.</text>
</comment>
<reference evidence="9 10" key="1">
    <citation type="submission" date="2019-01" db="EMBL/GenBank/DDBJ databases">
        <title>Sequencing of cultivated peanut Arachis hypogaea provides insights into genome evolution and oil improvement.</title>
        <authorList>
            <person name="Chen X."/>
        </authorList>
    </citation>
    <scope>NUCLEOTIDE SEQUENCE [LARGE SCALE GENOMIC DNA]</scope>
    <source>
        <strain evidence="10">cv. Fuhuasheng</strain>
        <tissue evidence="9">Leaves</tissue>
    </source>
</reference>
<keyword evidence="7" id="KW-0604">Photosystem II</keyword>
<keyword evidence="10" id="KW-1185">Reference proteome</keyword>
<keyword evidence="5 8" id="KW-1133">Transmembrane helix</keyword>
<evidence type="ECO:0000256" key="1">
    <source>
        <dbReference type="ARBA" id="ARBA00004167"/>
    </source>
</evidence>
<keyword evidence="6 8" id="KW-0472">Membrane</keyword>
<dbReference type="GO" id="GO:0019684">
    <property type="term" value="P:photosynthesis, light reaction"/>
    <property type="evidence" value="ECO:0007669"/>
    <property type="project" value="InterPro"/>
</dbReference>
<protein>
    <recommendedName>
        <fullName evidence="11">Photosystem II reaction center protein M</fullName>
    </recommendedName>
</protein>
<keyword evidence="4 8" id="KW-0812">Transmembrane</keyword>
<keyword evidence="2" id="KW-0674">Reaction center</keyword>
<proteinExistence type="inferred from homology"/>
<organism evidence="9 10">
    <name type="scientific">Arachis hypogaea</name>
    <name type="common">Peanut</name>
    <dbReference type="NCBI Taxonomy" id="3818"/>
    <lineage>
        <taxon>Eukaryota</taxon>
        <taxon>Viridiplantae</taxon>
        <taxon>Streptophyta</taxon>
        <taxon>Embryophyta</taxon>
        <taxon>Tracheophyta</taxon>
        <taxon>Spermatophyta</taxon>
        <taxon>Magnoliopsida</taxon>
        <taxon>eudicotyledons</taxon>
        <taxon>Gunneridae</taxon>
        <taxon>Pentapetalae</taxon>
        <taxon>rosids</taxon>
        <taxon>fabids</taxon>
        <taxon>Fabales</taxon>
        <taxon>Fabaceae</taxon>
        <taxon>Papilionoideae</taxon>
        <taxon>50 kb inversion clade</taxon>
        <taxon>dalbergioids sensu lato</taxon>
        <taxon>Dalbergieae</taxon>
        <taxon>Pterocarpus clade</taxon>
        <taxon>Arachis</taxon>
    </lineage>
</organism>
<dbReference type="SUPFAM" id="SSF161033">
    <property type="entry name" value="Photosystem II reaction center protein M, PsbM"/>
    <property type="match status" value="1"/>
</dbReference>
<evidence type="ECO:0000256" key="8">
    <source>
        <dbReference type="SAM" id="Phobius"/>
    </source>
</evidence>
<evidence type="ECO:0000256" key="3">
    <source>
        <dbReference type="ARBA" id="ARBA00022531"/>
    </source>
</evidence>
<dbReference type="GO" id="GO:0005737">
    <property type="term" value="C:cytoplasm"/>
    <property type="evidence" value="ECO:0007669"/>
    <property type="project" value="UniProtKB-ARBA"/>
</dbReference>
<dbReference type="NCBIfam" id="TIGR03038">
    <property type="entry name" value="PS_II_psbM"/>
    <property type="match status" value="1"/>
</dbReference>
<evidence type="ECO:0000256" key="6">
    <source>
        <dbReference type="ARBA" id="ARBA00023136"/>
    </source>
</evidence>
<dbReference type="PANTHER" id="PTHR35774">
    <property type="entry name" value="PHOTOSYSTEM II REACTION CENTER PROTEIN M"/>
    <property type="match status" value="1"/>
</dbReference>
<sequence length="86" mass="9373">MEVNILAFIATALFILVPTAFLLIIYVKTKSNFEKRGKKGKGVLKGVPRSKFNSLVDQATPGFELGKKDLQSPALPLGHAAKTIYI</sequence>
<dbReference type="AlphaFoldDB" id="A0A445BR04"/>
<accession>A0A445BR04</accession>
<name>A0A445BR04_ARAHY</name>
<evidence type="ECO:0000313" key="9">
    <source>
        <dbReference type="EMBL" id="RYR41113.1"/>
    </source>
</evidence>
<dbReference type="HAMAP" id="MF_00438">
    <property type="entry name" value="PSII_PsbM"/>
    <property type="match status" value="1"/>
</dbReference>
<dbReference type="GO" id="GO:0009523">
    <property type="term" value="C:photosystem II"/>
    <property type="evidence" value="ECO:0007669"/>
    <property type="project" value="UniProtKB-KW"/>
</dbReference>
<evidence type="ECO:0000256" key="7">
    <source>
        <dbReference type="ARBA" id="ARBA00023276"/>
    </source>
</evidence>
<dbReference type="InterPro" id="IPR037269">
    <property type="entry name" value="PSII_PsbM_sf"/>
</dbReference>
<comment type="subcellular location">
    <subcellularLocation>
        <location evidence="1">Membrane</location>
        <topology evidence="1">Single-pass membrane protein</topology>
    </subcellularLocation>
</comment>
<dbReference type="InterPro" id="IPR007826">
    <property type="entry name" value="PSII_PsbM"/>
</dbReference>
<feature type="transmembrane region" description="Helical" evidence="8">
    <location>
        <begin position="6"/>
        <end position="27"/>
    </location>
</feature>
<keyword evidence="3" id="KW-0602">Photosynthesis</keyword>
<evidence type="ECO:0000256" key="4">
    <source>
        <dbReference type="ARBA" id="ARBA00022692"/>
    </source>
</evidence>
<gene>
    <name evidence="9" type="ORF">Ahy_A08g037510</name>
</gene>
<evidence type="ECO:0008006" key="11">
    <source>
        <dbReference type="Google" id="ProtNLM"/>
    </source>
</evidence>
<dbReference type="Pfam" id="PF05151">
    <property type="entry name" value="PsbM"/>
    <property type="match status" value="1"/>
</dbReference>
<evidence type="ECO:0000313" key="10">
    <source>
        <dbReference type="Proteomes" id="UP000289738"/>
    </source>
</evidence>
<dbReference type="PANTHER" id="PTHR35774:SF1">
    <property type="entry name" value="PHOTOSYSTEM II REACTION CENTER PROTEIN M"/>
    <property type="match status" value="1"/>
</dbReference>
<dbReference type="STRING" id="3818.A0A445BR04"/>
<evidence type="ECO:0000256" key="5">
    <source>
        <dbReference type="ARBA" id="ARBA00022989"/>
    </source>
</evidence>
<evidence type="ECO:0000256" key="2">
    <source>
        <dbReference type="ARBA" id="ARBA00022469"/>
    </source>
</evidence>